<dbReference type="EMBL" id="JAHLUH010000003">
    <property type="protein sequence ID" value="KAG7729073.1"/>
    <property type="molecule type" value="Genomic_DNA"/>
</dbReference>
<keyword evidence="2" id="KW-0813">Transport</keyword>
<evidence type="ECO:0000313" key="7">
    <source>
        <dbReference type="EMBL" id="KAG7729073.1"/>
    </source>
</evidence>
<dbReference type="FunFam" id="3.30.450.60:FF:000002">
    <property type="entry name" value="AP-2 complex subunit mu, putative"/>
    <property type="match status" value="1"/>
</dbReference>
<dbReference type="InterPro" id="IPR050431">
    <property type="entry name" value="Adaptor_comp_med_subunit"/>
</dbReference>
<dbReference type="EMBL" id="JAHLUN010000004">
    <property type="protein sequence ID" value="KAG7766770.1"/>
    <property type="molecule type" value="Genomic_DNA"/>
</dbReference>
<feature type="compositionally biased region" description="Polar residues" evidence="5">
    <location>
        <begin position="567"/>
        <end position="578"/>
    </location>
</feature>
<dbReference type="Gene3D" id="2.60.40.1170">
    <property type="entry name" value="Mu homology domain, subdomain B"/>
    <property type="match status" value="2"/>
</dbReference>
<keyword evidence="4" id="KW-0472">Membrane</keyword>
<dbReference type="InterPro" id="IPR011012">
    <property type="entry name" value="Longin-like_dom_sf"/>
</dbReference>
<dbReference type="Proteomes" id="UP000697297">
    <property type="component" value="Unassembled WGS sequence"/>
</dbReference>
<keyword evidence="3" id="KW-0653">Protein transport</keyword>
<gene>
    <name evidence="7" type="ORF">KL933_001299</name>
    <name evidence="8" type="ORF">KL946_001958</name>
</gene>
<dbReference type="Proteomes" id="UP000738402">
    <property type="component" value="Unassembled WGS sequence"/>
</dbReference>
<dbReference type="Gene3D" id="3.30.450.60">
    <property type="match status" value="1"/>
</dbReference>
<protein>
    <recommendedName>
        <fullName evidence="6">MHD domain-containing protein</fullName>
    </recommendedName>
</protein>
<dbReference type="InterPro" id="IPR028565">
    <property type="entry name" value="MHD"/>
</dbReference>
<organism evidence="7 10">
    <name type="scientific">Ogataea haglerorum</name>
    <dbReference type="NCBI Taxonomy" id="1937702"/>
    <lineage>
        <taxon>Eukaryota</taxon>
        <taxon>Fungi</taxon>
        <taxon>Dikarya</taxon>
        <taxon>Ascomycota</taxon>
        <taxon>Saccharomycotina</taxon>
        <taxon>Pichiomycetes</taxon>
        <taxon>Pichiales</taxon>
        <taxon>Pichiaceae</taxon>
        <taxon>Ogataea</taxon>
    </lineage>
</organism>
<dbReference type="GO" id="GO:0030131">
    <property type="term" value="C:clathrin adaptor complex"/>
    <property type="evidence" value="ECO:0007669"/>
    <property type="project" value="InterPro"/>
</dbReference>
<evidence type="ECO:0000256" key="2">
    <source>
        <dbReference type="ARBA" id="ARBA00022448"/>
    </source>
</evidence>
<proteinExistence type="predicted"/>
<feature type="region of interest" description="Disordered" evidence="5">
    <location>
        <begin position="542"/>
        <end position="578"/>
    </location>
</feature>
<sequence>MASAIYLLDLELNIIIQREYKNDLNSQSIIEYFKKAQAGSQCPVVSFNGAHFAYTRCDDIYLMSPIFDNSNIACLITFLSKTGVLLGQYMNQRITSESIKDNYILVYELFDEVLDYGIPQLTDFNILKEYISASSGGEAINSSISRTPTNNISWRPKGIFYSKNEIFINFTESIKFKYNFNTRHIMLNTIDGEVECKCYLSGMPILKMGMNETFSRDDKLERLVFTNLKFHQSVNLSHVQDFITFVPPDGTFKLFSYKISNTMRLKPLIMIRPKFKVFRKNGICKLRVKVEIKTSFKRRYSLRDVKIHIPLMIPLRHLKVNFNEPLKFKTKLGSVSYNIERNCISWMISKLEGNSRGEMQSEMNLLHYKTIEKQHNTNFHLLKQDKNDLIYYDLEEEFKVLANSSSFNAKQVSSINIEFDLISALYSDLKVTYLKIEEPQFKFQSFPWVKYTVSCRDEDYSFTLSDDLFEIDLTPDEIKEVEDSHSGLQNKVTSELSFINNDIHLKKFQISGSSQLQSETHGRILDFEEYTLEEDTVSIRTELSPSRDGTSFEELEQNDLPRDDGTYNKTTVLDNRQN</sequence>
<evidence type="ECO:0000313" key="10">
    <source>
        <dbReference type="Proteomes" id="UP000738402"/>
    </source>
</evidence>
<accession>A0AAN6I1R6</accession>
<dbReference type="SUPFAM" id="SSF64356">
    <property type="entry name" value="SNARE-like"/>
    <property type="match status" value="1"/>
</dbReference>
<reference evidence="7 9" key="1">
    <citation type="journal article" date="2021" name="G3 (Bethesda)">
        <title>Genomic diversity, chromosomal rearrangements, and interspecies hybridization in the ogataea polymorpha species complex.</title>
        <authorList>
            <person name="Hanson S.J."/>
            <person name="Cinneide E.O."/>
            <person name="Salzberg L.I."/>
            <person name="Wolfe K.H."/>
            <person name="McGowan J."/>
            <person name="Fitzpatrick D.A."/>
            <person name="Matlin K."/>
        </authorList>
    </citation>
    <scope>NUCLEOTIDE SEQUENCE</scope>
    <source>
        <strain evidence="8">81-436-3</strain>
        <strain evidence="7">83-405-1</strain>
    </source>
</reference>
<dbReference type="GO" id="GO:0012505">
    <property type="term" value="C:endomembrane system"/>
    <property type="evidence" value="ECO:0007669"/>
    <property type="project" value="UniProtKB-SubCell"/>
</dbReference>
<dbReference type="SUPFAM" id="SSF49447">
    <property type="entry name" value="Second domain of Mu2 adaptin subunit (ap50) of ap2 adaptor"/>
    <property type="match status" value="1"/>
</dbReference>
<name>A0AAN6I1R6_9ASCO</name>
<feature type="domain" description="MHD" evidence="6">
    <location>
        <begin position="163"/>
        <end position="463"/>
    </location>
</feature>
<dbReference type="InterPro" id="IPR036168">
    <property type="entry name" value="AP2_Mu_C_sf"/>
</dbReference>
<comment type="subcellular location">
    <subcellularLocation>
        <location evidence="1">Endomembrane system</location>
    </subcellularLocation>
</comment>
<dbReference type="PRINTS" id="PR00314">
    <property type="entry name" value="CLATHRINADPT"/>
</dbReference>
<dbReference type="Pfam" id="PF00928">
    <property type="entry name" value="Adap_comp_sub"/>
    <property type="match status" value="1"/>
</dbReference>
<evidence type="ECO:0000256" key="3">
    <source>
        <dbReference type="ARBA" id="ARBA00022927"/>
    </source>
</evidence>
<keyword evidence="9" id="KW-1185">Reference proteome</keyword>
<evidence type="ECO:0000313" key="9">
    <source>
        <dbReference type="Proteomes" id="UP000697297"/>
    </source>
</evidence>
<dbReference type="GO" id="GO:0016192">
    <property type="term" value="P:vesicle-mediated transport"/>
    <property type="evidence" value="ECO:0007669"/>
    <property type="project" value="InterPro"/>
</dbReference>
<evidence type="ECO:0000256" key="5">
    <source>
        <dbReference type="SAM" id="MobiDB-lite"/>
    </source>
</evidence>
<evidence type="ECO:0000256" key="1">
    <source>
        <dbReference type="ARBA" id="ARBA00004308"/>
    </source>
</evidence>
<dbReference type="GO" id="GO:0006886">
    <property type="term" value="P:intracellular protein transport"/>
    <property type="evidence" value="ECO:0007669"/>
    <property type="project" value="InterPro"/>
</dbReference>
<dbReference type="PROSITE" id="PS51072">
    <property type="entry name" value="MHD"/>
    <property type="match status" value="1"/>
</dbReference>
<dbReference type="InterPro" id="IPR001392">
    <property type="entry name" value="Clathrin_mu"/>
</dbReference>
<evidence type="ECO:0000259" key="6">
    <source>
        <dbReference type="PROSITE" id="PS51072"/>
    </source>
</evidence>
<evidence type="ECO:0000313" key="8">
    <source>
        <dbReference type="EMBL" id="KAG7766770.1"/>
    </source>
</evidence>
<dbReference type="AlphaFoldDB" id="A0AAN6I1R6"/>
<dbReference type="PANTHER" id="PTHR10529">
    <property type="entry name" value="AP COMPLEX SUBUNIT MU"/>
    <property type="match status" value="1"/>
</dbReference>
<evidence type="ECO:0000256" key="4">
    <source>
        <dbReference type="ARBA" id="ARBA00023136"/>
    </source>
</evidence>
<comment type="caution">
    <text evidence="7">The sequence shown here is derived from an EMBL/GenBank/DDBJ whole genome shotgun (WGS) entry which is preliminary data.</text>
</comment>